<keyword evidence="3" id="KW-1185">Reference proteome</keyword>
<name>A0AAW0NBF9_9GOBI</name>
<evidence type="ECO:0000313" key="2">
    <source>
        <dbReference type="EMBL" id="KAK7893354.1"/>
    </source>
</evidence>
<reference evidence="3" key="1">
    <citation type="submission" date="2024-04" db="EMBL/GenBank/DDBJ databases">
        <title>Salinicola lusitanus LLJ914,a marine bacterium isolated from the Okinawa Trough.</title>
        <authorList>
            <person name="Li J."/>
        </authorList>
    </citation>
    <scope>NUCLEOTIDE SEQUENCE [LARGE SCALE GENOMIC DNA]</scope>
</reference>
<dbReference type="AlphaFoldDB" id="A0AAW0NBF9"/>
<evidence type="ECO:0000313" key="3">
    <source>
        <dbReference type="Proteomes" id="UP001460270"/>
    </source>
</evidence>
<protein>
    <submittedName>
        <fullName evidence="2">Uncharacterized protein</fullName>
    </submittedName>
</protein>
<accession>A0AAW0NBF9</accession>
<feature type="chain" id="PRO_5043418406" evidence="1">
    <location>
        <begin position="28"/>
        <end position="242"/>
    </location>
</feature>
<gene>
    <name evidence="2" type="ORF">WMY93_022506</name>
</gene>
<sequence length="242" mass="27273">MHSAVVAPSVCLLGALLELSLLGLVHSGAYYPHKQPSQPLPQYSEPLPQQQYLGKRCPCFQHSFHSCLCRRAKRGPCPRAKVRPYPLTLEEQKAHPTCQRVFEKDLRGCQALKGPRGHKALQDCQDKECQVYQDHQGLPGYRDTQGLANLECQEFQANQGLLDYLDRKVNSAQTAIKGPLALLGLRDFLAHLDYLEFLNQGVRGSQANQDHSESQDRKAFLDNLVLKAPKEREGLVFLVYRV</sequence>
<evidence type="ECO:0000256" key="1">
    <source>
        <dbReference type="SAM" id="SignalP"/>
    </source>
</evidence>
<comment type="caution">
    <text evidence="2">The sequence shown here is derived from an EMBL/GenBank/DDBJ whole genome shotgun (WGS) entry which is preliminary data.</text>
</comment>
<dbReference type="Proteomes" id="UP001460270">
    <property type="component" value="Unassembled WGS sequence"/>
</dbReference>
<dbReference type="EMBL" id="JBBPFD010000016">
    <property type="protein sequence ID" value="KAK7893354.1"/>
    <property type="molecule type" value="Genomic_DNA"/>
</dbReference>
<proteinExistence type="predicted"/>
<keyword evidence="1" id="KW-0732">Signal</keyword>
<feature type="signal peptide" evidence="1">
    <location>
        <begin position="1"/>
        <end position="27"/>
    </location>
</feature>
<organism evidence="2 3">
    <name type="scientific">Mugilogobius chulae</name>
    <name type="common">yellowstripe goby</name>
    <dbReference type="NCBI Taxonomy" id="88201"/>
    <lineage>
        <taxon>Eukaryota</taxon>
        <taxon>Metazoa</taxon>
        <taxon>Chordata</taxon>
        <taxon>Craniata</taxon>
        <taxon>Vertebrata</taxon>
        <taxon>Euteleostomi</taxon>
        <taxon>Actinopterygii</taxon>
        <taxon>Neopterygii</taxon>
        <taxon>Teleostei</taxon>
        <taxon>Neoteleostei</taxon>
        <taxon>Acanthomorphata</taxon>
        <taxon>Gobiaria</taxon>
        <taxon>Gobiiformes</taxon>
        <taxon>Gobioidei</taxon>
        <taxon>Gobiidae</taxon>
        <taxon>Gobionellinae</taxon>
        <taxon>Mugilogobius</taxon>
    </lineage>
</organism>